<dbReference type="STRING" id="502025.Hoch_2118"/>
<keyword evidence="2" id="KW-1185">Reference proteome</keyword>
<proteinExistence type="predicted"/>
<organism evidence="1 2">
    <name type="scientific">Haliangium ochraceum (strain DSM 14365 / JCM 11303 / SMP-2)</name>
    <dbReference type="NCBI Taxonomy" id="502025"/>
    <lineage>
        <taxon>Bacteria</taxon>
        <taxon>Pseudomonadati</taxon>
        <taxon>Myxococcota</taxon>
        <taxon>Polyangia</taxon>
        <taxon>Haliangiales</taxon>
        <taxon>Kofleriaceae</taxon>
        <taxon>Haliangium</taxon>
    </lineage>
</organism>
<evidence type="ECO:0008006" key="3">
    <source>
        <dbReference type="Google" id="ProtNLM"/>
    </source>
</evidence>
<dbReference type="EMBL" id="CP001804">
    <property type="protein sequence ID" value="ACY14663.1"/>
    <property type="molecule type" value="Genomic_DNA"/>
</dbReference>
<dbReference type="KEGG" id="hoh:Hoch_2118"/>
<dbReference type="Proteomes" id="UP000001880">
    <property type="component" value="Chromosome"/>
</dbReference>
<name>D0LGU1_HALO1</name>
<reference evidence="1 2" key="1">
    <citation type="journal article" date="2010" name="Stand. Genomic Sci.">
        <title>Complete genome sequence of Haliangium ochraceum type strain (SMP-2).</title>
        <authorList>
            <consortium name="US DOE Joint Genome Institute (JGI-PGF)"/>
            <person name="Ivanova N."/>
            <person name="Daum C."/>
            <person name="Lang E."/>
            <person name="Abt B."/>
            <person name="Kopitz M."/>
            <person name="Saunders E."/>
            <person name="Lapidus A."/>
            <person name="Lucas S."/>
            <person name="Glavina Del Rio T."/>
            <person name="Nolan M."/>
            <person name="Tice H."/>
            <person name="Copeland A."/>
            <person name="Cheng J.F."/>
            <person name="Chen F."/>
            <person name="Bruce D."/>
            <person name="Goodwin L."/>
            <person name="Pitluck S."/>
            <person name="Mavromatis K."/>
            <person name="Pati A."/>
            <person name="Mikhailova N."/>
            <person name="Chen A."/>
            <person name="Palaniappan K."/>
            <person name="Land M."/>
            <person name="Hauser L."/>
            <person name="Chang Y.J."/>
            <person name="Jeffries C.D."/>
            <person name="Detter J.C."/>
            <person name="Brettin T."/>
            <person name="Rohde M."/>
            <person name="Goker M."/>
            <person name="Bristow J."/>
            <person name="Markowitz V."/>
            <person name="Eisen J.A."/>
            <person name="Hugenholtz P."/>
            <person name="Kyrpides N.C."/>
            <person name="Klenk H.P."/>
        </authorList>
    </citation>
    <scope>NUCLEOTIDE SEQUENCE [LARGE SCALE GENOMIC DNA]</scope>
    <source>
        <strain evidence="2">DSM 14365 / CIP 107738 / JCM 11303 / AJ 13395 / SMP-2</strain>
    </source>
</reference>
<gene>
    <name evidence="1" type="ordered locus">Hoch_2118</name>
</gene>
<protein>
    <recommendedName>
        <fullName evidence="3">Lipoprotein</fullName>
    </recommendedName>
</protein>
<evidence type="ECO:0000313" key="2">
    <source>
        <dbReference type="Proteomes" id="UP000001880"/>
    </source>
</evidence>
<evidence type="ECO:0000313" key="1">
    <source>
        <dbReference type="EMBL" id="ACY14663.1"/>
    </source>
</evidence>
<sequence length="119" mass="13154">MSGCLFEDVPTYKYRTTWVCTMDDCGRATAVVEYDQAKLRAGELELTSTVDEALFTDGIVGRSGTVPSQCRLVFGLNLFGHELEPSMLCFLPSGFELTVSIPDENAETSSTWLLMAREL</sequence>
<dbReference type="HOGENOM" id="CLU_156493_0_0_7"/>
<accession>D0LGU1</accession>
<dbReference type="AlphaFoldDB" id="D0LGU1"/>